<proteinExistence type="predicted"/>
<evidence type="ECO:0000256" key="1">
    <source>
        <dbReference type="SAM" id="Phobius"/>
    </source>
</evidence>
<feature type="transmembrane region" description="Helical" evidence="1">
    <location>
        <begin position="265"/>
        <end position="288"/>
    </location>
</feature>
<dbReference type="RefSeq" id="WP_253568982.1">
    <property type="nucleotide sequence ID" value="NZ_JAMZEK010000005.1"/>
</dbReference>
<sequence>MGNPVSPTIAVLVPCHNEGVAIGRVVADFRQALPQATVYVYDNNSTDDTRAKAAAAGAVVRTERLQGKGHVVRRMFADVEADIYVLVDGDATYDAAAAPAMIGLLRSDGLDMVVGSRRTDEATAYRQGHRFGNRLLTGLTSWLFGRSFSDILSGYRVFSRRFVRSCPPLSGGFEVETELAVHALELRLPVTEVPTRYGSRMAGSHSKLNTWRDGWRILMTIVRLAKNARPLLFFSSLAGLAVATAVVLAVPLITTYVRTGLVPRFPTAILCASLVVLGSVFLACGLILDTVTVGRREQKWLAYLACDRVPAVTDAA</sequence>
<dbReference type="SUPFAM" id="SSF53448">
    <property type="entry name" value="Nucleotide-diphospho-sugar transferases"/>
    <property type="match status" value="1"/>
</dbReference>
<dbReference type="InterPro" id="IPR029044">
    <property type="entry name" value="Nucleotide-diphossugar_trans"/>
</dbReference>
<dbReference type="PANTHER" id="PTHR48090:SF7">
    <property type="entry name" value="RFBJ PROTEIN"/>
    <property type="match status" value="1"/>
</dbReference>
<dbReference type="Pfam" id="PF00535">
    <property type="entry name" value="Glycos_transf_2"/>
    <property type="match status" value="1"/>
</dbReference>
<dbReference type="InterPro" id="IPR050256">
    <property type="entry name" value="Glycosyltransferase_2"/>
</dbReference>
<gene>
    <name evidence="3" type="ORF">NC595_19105</name>
</gene>
<dbReference type="EMBL" id="JAMZEK010000005">
    <property type="protein sequence ID" value="MCP1376163.1"/>
    <property type="molecule type" value="Genomic_DNA"/>
</dbReference>
<dbReference type="Gene3D" id="3.90.550.10">
    <property type="entry name" value="Spore Coat Polysaccharide Biosynthesis Protein SpsA, Chain A"/>
    <property type="match status" value="1"/>
</dbReference>
<organism evidence="3 4">
    <name type="scientific">Dyella lutea</name>
    <dbReference type="NCBI Taxonomy" id="2950441"/>
    <lineage>
        <taxon>Bacteria</taxon>
        <taxon>Pseudomonadati</taxon>
        <taxon>Pseudomonadota</taxon>
        <taxon>Gammaproteobacteria</taxon>
        <taxon>Lysobacterales</taxon>
        <taxon>Rhodanobacteraceae</taxon>
        <taxon>Dyella</taxon>
    </lineage>
</organism>
<keyword evidence="1" id="KW-0472">Membrane</keyword>
<protein>
    <submittedName>
        <fullName evidence="3">Glycosyltransferase family 2 protein</fullName>
    </submittedName>
</protein>
<feature type="domain" description="Glycosyltransferase 2-like" evidence="2">
    <location>
        <begin position="11"/>
        <end position="161"/>
    </location>
</feature>
<keyword evidence="1" id="KW-0812">Transmembrane</keyword>
<keyword evidence="1" id="KW-1133">Transmembrane helix</keyword>
<dbReference type="PANTHER" id="PTHR48090">
    <property type="entry name" value="UNDECAPRENYL-PHOSPHATE 4-DEOXY-4-FORMAMIDO-L-ARABINOSE TRANSFERASE-RELATED"/>
    <property type="match status" value="1"/>
</dbReference>
<reference evidence="3 4" key="1">
    <citation type="submission" date="2022-06" db="EMBL/GenBank/DDBJ databases">
        <title>Dyella sp. Sa strain:Sa Genome sequencing.</title>
        <authorList>
            <person name="Park S."/>
        </authorList>
    </citation>
    <scope>NUCLEOTIDE SEQUENCE [LARGE SCALE GENOMIC DNA]</scope>
    <source>
        <strain evidence="3 4">Sa</strain>
    </source>
</reference>
<keyword evidence="4" id="KW-1185">Reference proteome</keyword>
<feature type="transmembrane region" description="Helical" evidence="1">
    <location>
        <begin position="231"/>
        <end position="253"/>
    </location>
</feature>
<comment type="caution">
    <text evidence="3">The sequence shown here is derived from an EMBL/GenBank/DDBJ whole genome shotgun (WGS) entry which is preliminary data.</text>
</comment>
<dbReference type="CDD" id="cd04179">
    <property type="entry name" value="DPM_DPG-synthase_like"/>
    <property type="match status" value="1"/>
</dbReference>
<accession>A0ABT1FFJ4</accession>
<name>A0ABT1FFJ4_9GAMM</name>
<dbReference type="InterPro" id="IPR001173">
    <property type="entry name" value="Glyco_trans_2-like"/>
</dbReference>
<evidence type="ECO:0000259" key="2">
    <source>
        <dbReference type="Pfam" id="PF00535"/>
    </source>
</evidence>
<dbReference type="Proteomes" id="UP001204615">
    <property type="component" value="Unassembled WGS sequence"/>
</dbReference>
<evidence type="ECO:0000313" key="4">
    <source>
        <dbReference type="Proteomes" id="UP001204615"/>
    </source>
</evidence>
<evidence type="ECO:0000313" key="3">
    <source>
        <dbReference type="EMBL" id="MCP1376163.1"/>
    </source>
</evidence>